<name>I1X4T4_9BACT</name>
<dbReference type="GO" id="GO:0005524">
    <property type="term" value="F:ATP binding"/>
    <property type="evidence" value="ECO:0007669"/>
    <property type="project" value="UniProtKB-KW"/>
</dbReference>
<dbReference type="AlphaFoldDB" id="I1X4T4"/>
<dbReference type="PROSITE" id="PS50929">
    <property type="entry name" value="ABC_TM1F"/>
    <property type="match status" value="1"/>
</dbReference>
<accession>I1X4T4</accession>
<feature type="domain" description="ABC transmembrane type-1" evidence="10">
    <location>
        <begin position="35"/>
        <end position="320"/>
    </location>
</feature>
<dbReference type="InterPro" id="IPR036640">
    <property type="entry name" value="ABC1_TM_sf"/>
</dbReference>
<dbReference type="SMART" id="SM00382">
    <property type="entry name" value="AAA"/>
    <property type="match status" value="1"/>
</dbReference>
<dbReference type="Gene3D" id="3.40.50.300">
    <property type="entry name" value="P-loop containing nucleotide triphosphate hydrolases"/>
    <property type="match status" value="1"/>
</dbReference>
<dbReference type="InterPro" id="IPR003593">
    <property type="entry name" value="AAA+_ATPase"/>
</dbReference>
<dbReference type="InterPro" id="IPR039421">
    <property type="entry name" value="Type_1_exporter"/>
</dbReference>
<dbReference type="EMBL" id="JQ256784">
    <property type="protein sequence ID" value="AFI78509.1"/>
    <property type="molecule type" value="Genomic_DNA"/>
</dbReference>
<feature type="transmembrane region" description="Helical" evidence="8">
    <location>
        <begin position="175"/>
        <end position="196"/>
    </location>
</feature>
<evidence type="ECO:0000256" key="6">
    <source>
        <dbReference type="ARBA" id="ARBA00022989"/>
    </source>
</evidence>
<dbReference type="GO" id="GO:0140359">
    <property type="term" value="F:ABC-type transporter activity"/>
    <property type="evidence" value="ECO:0007669"/>
    <property type="project" value="InterPro"/>
</dbReference>
<evidence type="ECO:0000259" key="9">
    <source>
        <dbReference type="PROSITE" id="PS50893"/>
    </source>
</evidence>
<dbReference type="InterPro" id="IPR017871">
    <property type="entry name" value="ABC_transporter-like_CS"/>
</dbReference>
<sequence length="607" mass="68110">MVHYHYTSAPHAGRQDLRNLKRVFPYIWEYRGRVLLALVSLILAKVAIVGIPLVLKEIVDALDTAQGAVIVLPVMLFLIYGALRLGSSLFNELRDAIFARVRFHAMRRLSNQVLTHLHELSLRYHLERRTGNITRDLERGTLSVSSILNYLVFNIVPTAAEFVLVAIILLGQYEWHFALVTFATVAVYIGFTLAVTEWRMHFRHTMNKLDSEASGQAVDSLLNYETVKYFNNEAYELKRYDNTLLQWEEAAVKSHTSMALLNFGQGVIIAVGLTLIMIYAGKGVVAGSMSLGDLVLVNTLMLQLFMPLNFLGIIYRMLKHTLADMDLVLKLLDRQVEVEDNPAAVPLVIREPTVRFEHVSFAYQEDRPILHDVSFEIPAGQKVAVVGPSGAGKSTLSRLLFRFYDVGAGRILIDNQSVAEVTQESLRRAIGIVPQDTVLFNESIYYNIQYAQPEASQEDVHNAARMAHIHEFIESLPQGYDTMVGERGLKLSGGEKQRIAIARVILKNPPILIFDEATSSLDSRSEQAILQALKEVAEKNTTLVIAHRLSTIIDANTILVMEQGRIVEQGDHHALLERGGLYAQMWALQQEEKRVESQTLETVASPA</sequence>
<evidence type="ECO:0000313" key="11">
    <source>
        <dbReference type="EMBL" id="AFI78509.1"/>
    </source>
</evidence>
<evidence type="ECO:0000256" key="5">
    <source>
        <dbReference type="ARBA" id="ARBA00022840"/>
    </source>
</evidence>
<proteinExistence type="predicted"/>
<dbReference type="Gene3D" id="1.20.1560.10">
    <property type="entry name" value="ABC transporter type 1, transmembrane domain"/>
    <property type="match status" value="1"/>
</dbReference>
<keyword evidence="3 8" id="KW-0812">Transmembrane</keyword>
<keyword evidence="7 8" id="KW-0472">Membrane</keyword>
<dbReference type="CDD" id="cd03253">
    <property type="entry name" value="ABCC_ATM1_transporter"/>
    <property type="match status" value="1"/>
</dbReference>
<comment type="subcellular location">
    <subcellularLocation>
        <location evidence="1">Cell membrane</location>
        <topology evidence="1">Multi-pass membrane protein</topology>
    </subcellularLocation>
</comment>
<gene>
    <name evidence="11" type="ORF">ws172H5_0003</name>
</gene>
<dbReference type="PROSITE" id="PS50893">
    <property type="entry name" value="ABC_TRANSPORTER_2"/>
    <property type="match status" value="1"/>
</dbReference>
<dbReference type="GO" id="GO:0006879">
    <property type="term" value="P:intracellular iron ion homeostasis"/>
    <property type="evidence" value="ECO:0007669"/>
    <property type="project" value="TreeGrafter"/>
</dbReference>
<dbReference type="InterPro" id="IPR003439">
    <property type="entry name" value="ABC_transporter-like_ATP-bd"/>
</dbReference>
<feature type="transmembrane region" description="Helical" evidence="8">
    <location>
        <begin position="147"/>
        <end position="169"/>
    </location>
</feature>
<evidence type="ECO:0000256" key="4">
    <source>
        <dbReference type="ARBA" id="ARBA00022741"/>
    </source>
</evidence>
<feature type="transmembrane region" description="Helical" evidence="8">
    <location>
        <begin position="67"/>
        <end position="85"/>
    </location>
</feature>
<dbReference type="Pfam" id="PF00664">
    <property type="entry name" value="ABC_membrane"/>
    <property type="match status" value="1"/>
</dbReference>
<reference evidence="11" key="1">
    <citation type="journal article" date="2012" name="ISME J.">
        <title>Roseobacter clade bacteria are abundant in coastal sediments and encode a novel combination of sulfur oxidation genes.</title>
        <authorList>
            <person name="Lenk S."/>
            <person name="Moraru C."/>
            <person name="Hahnke S."/>
            <person name="Arnds J."/>
            <person name="Richter M."/>
            <person name="Kube M."/>
            <person name="Reinhardt R."/>
            <person name="Brinkhoff T."/>
            <person name="Harder J."/>
            <person name="Amann R."/>
            <person name="Mussmann M."/>
        </authorList>
    </citation>
    <scope>NUCLEOTIDE SEQUENCE</scope>
</reference>
<dbReference type="PANTHER" id="PTHR24221:SF402">
    <property type="entry name" value="IRON-SULFUR CLUSTERS TRANSPORTER ABCB7, MITOCHONDRIAL"/>
    <property type="match status" value="1"/>
</dbReference>
<keyword evidence="2" id="KW-0813">Transport</keyword>
<feature type="transmembrane region" description="Helical" evidence="8">
    <location>
        <begin position="259"/>
        <end position="280"/>
    </location>
</feature>
<keyword evidence="6 8" id="KW-1133">Transmembrane helix</keyword>
<dbReference type="SUPFAM" id="SSF52540">
    <property type="entry name" value="P-loop containing nucleoside triphosphate hydrolases"/>
    <property type="match status" value="1"/>
</dbReference>
<dbReference type="PROSITE" id="PS00211">
    <property type="entry name" value="ABC_TRANSPORTER_1"/>
    <property type="match status" value="1"/>
</dbReference>
<dbReference type="FunFam" id="3.40.50.300:FF:000186">
    <property type="entry name" value="ATP-binding cassette sub-family B member 7, mitochondrial"/>
    <property type="match status" value="1"/>
</dbReference>
<dbReference type="InterPro" id="IPR011527">
    <property type="entry name" value="ABC1_TM_dom"/>
</dbReference>
<evidence type="ECO:0000259" key="10">
    <source>
        <dbReference type="PROSITE" id="PS50929"/>
    </source>
</evidence>
<organism evidence="11">
    <name type="scientific">uncultured bacterium ws172H5</name>
    <dbReference type="NCBI Taxonomy" id="1131829"/>
    <lineage>
        <taxon>Bacteria</taxon>
        <taxon>environmental samples</taxon>
    </lineage>
</organism>
<feature type="domain" description="ABC transporter" evidence="9">
    <location>
        <begin position="354"/>
        <end position="588"/>
    </location>
</feature>
<dbReference type="GO" id="GO:0016887">
    <property type="term" value="F:ATP hydrolysis activity"/>
    <property type="evidence" value="ECO:0007669"/>
    <property type="project" value="InterPro"/>
</dbReference>
<evidence type="ECO:0000256" key="7">
    <source>
        <dbReference type="ARBA" id="ARBA00023136"/>
    </source>
</evidence>
<keyword evidence="4" id="KW-0547">Nucleotide-binding</keyword>
<evidence type="ECO:0000256" key="1">
    <source>
        <dbReference type="ARBA" id="ARBA00004651"/>
    </source>
</evidence>
<evidence type="ECO:0000256" key="3">
    <source>
        <dbReference type="ARBA" id="ARBA00022692"/>
    </source>
</evidence>
<feature type="transmembrane region" description="Helical" evidence="8">
    <location>
        <begin position="300"/>
        <end position="318"/>
    </location>
</feature>
<keyword evidence="5 11" id="KW-0067">ATP-binding</keyword>
<dbReference type="GO" id="GO:0005886">
    <property type="term" value="C:plasma membrane"/>
    <property type="evidence" value="ECO:0007669"/>
    <property type="project" value="UniProtKB-SubCell"/>
</dbReference>
<feature type="transmembrane region" description="Helical" evidence="8">
    <location>
        <begin position="34"/>
        <end position="55"/>
    </location>
</feature>
<dbReference type="PANTHER" id="PTHR24221">
    <property type="entry name" value="ATP-BINDING CASSETTE SUB-FAMILY B"/>
    <property type="match status" value="1"/>
</dbReference>
<protein>
    <submittedName>
        <fullName evidence="11">ABC transporter, ATP-binding/permease protein</fullName>
    </submittedName>
</protein>
<dbReference type="InterPro" id="IPR027417">
    <property type="entry name" value="P-loop_NTPase"/>
</dbReference>
<evidence type="ECO:0000256" key="2">
    <source>
        <dbReference type="ARBA" id="ARBA00022448"/>
    </source>
</evidence>
<dbReference type="SUPFAM" id="SSF90123">
    <property type="entry name" value="ABC transporter transmembrane region"/>
    <property type="match status" value="1"/>
</dbReference>
<dbReference type="Pfam" id="PF00005">
    <property type="entry name" value="ABC_tran"/>
    <property type="match status" value="1"/>
</dbReference>
<evidence type="ECO:0000256" key="8">
    <source>
        <dbReference type="SAM" id="Phobius"/>
    </source>
</evidence>
<dbReference type="CDD" id="cd18582">
    <property type="entry name" value="ABC_6TM_ATM1_ABCB7"/>
    <property type="match status" value="1"/>
</dbReference>